<name>A0A011PM51_ACCRE</name>
<evidence type="ECO:0000313" key="6">
    <source>
        <dbReference type="Proteomes" id="UP000022141"/>
    </source>
</evidence>
<comment type="similarity">
    <text evidence="1">Belongs to the ATP-dependent AMP-binding enzyme family.</text>
</comment>
<dbReference type="SUPFAM" id="SSF47336">
    <property type="entry name" value="ACP-like"/>
    <property type="match status" value="1"/>
</dbReference>
<dbReference type="InterPro" id="IPR042099">
    <property type="entry name" value="ANL_N_sf"/>
</dbReference>
<comment type="caution">
    <text evidence="5">The sequence shown here is derived from an EMBL/GenBank/DDBJ whole genome shotgun (WGS) entry which is preliminary data.</text>
</comment>
<dbReference type="EMBL" id="JEMY01000026">
    <property type="protein sequence ID" value="EXI88531.1"/>
    <property type="molecule type" value="Genomic_DNA"/>
</dbReference>
<keyword evidence="3" id="KW-0812">Transmembrane</keyword>
<dbReference type="Pfam" id="PF00550">
    <property type="entry name" value="PP-binding"/>
    <property type="match status" value="1"/>
</dbReference>
<feature type="transmembrane region" description="Helical" evidence="3">
    <location>
        <begin position="712"/>
        <end position="734"/>
    </location>
</feature>
<accession>A0A011PM51</accession>
<dbReference type="Gene3D" id="3.40.50.12780">
    <property type="entry name" value="N-terminal domain of ligase-like"/>
    <property type="match status" value="1"/>
</dbReference>
<dbReference type="Gene3D" id="1.10.1200.10">
    <property type="entry name" value="ACP-like"/>
    <property type="match status" value="1"/>
</dbReference>
<dbReference type="SUPFAM" id="SSF56801">
    <property type="entry name" value="Acetyl-CoA synthetase-like"/>
    <property type="match status" value="1"/>
</dbReference>
<dbReference type="eggNOG" id="COG0204">
    <property type="taxonomic scope" value="Bacteria"/>
</dbReference>
<dbReference type="Pfam" id="PF00501">
    <property type="entry name" value="AMP-binding"/>
    <property type="match status" value="1"/>
</dbReference>
<dbReference type="InterPro" id="IPR036736">
    <property type="entry name" value="ACP-like_sf"/>
</dbReference>
<reference evidence="5" key="1">
    <citation type="submission" date="2014-02" db="EMBL/GenBank/DDBJ databases">
        <title>Expanding our view of genomic diversity in Candidatus Accumulibacter clades.</title>
        <authorList>
            <person name="Skennerton C.T."/>
            <person name="Barr J.J."/>
            <person name="Slater F.R."/>
            <person name="Bond P.L."/>
            <person name="Tyson G.W."/>
        </authorList>
    </citation>
    <scope>NUCLEOTIDE SEQUENCE [LARGE SCALE GENOMIC DNA]</scope>
</reference>
<dbReference type="CDD" id="cd07989">
    <property type="entry name" value="LPLAT_AGPAT-like"/>
    <property type="match status" value="1"/>
</dbReference>
<dbReference type="InterPro" id="IPR045851">
    <property type="entry name" value="AMP-bd_C_sf"/>
</dbReference>
<dbReference type="PANTHER" id="PTHR22754">
    <property type="entry name" value="DISCO-INTERACTING PROTEIN 2 DIP2 -RELATED"/>
    <property type="match status" value="1"/>
</dbReference>
<dbReference type="SMART" id="SM00563">
    <property type="entry name" value="PlsC"/>
    <property type="match status" value="1"/>
</dbReference>
<dbReference type="InterPro" id="IPR000873">
    <property type="entry name" value="AMP-dep_synth/lig_dom"/>
</dbReference>
<feature type="transmembrane region" description="Helical" evidence="3">
    <location>
        <begin position="339"/>
        <end position="362"/>
    </location>
</feature>
<dbReference type="AlphaFoldDB" id="A0A011PM51"/>
<dbReference type="GO" id="GO:0071766">
    <property type="term" value="P:Actinobacterium-type cell wall biogenesis"/>
    <property type="evidence" value="ECO:0007669"/>
    <property type="project" value="UniProtKB-ARBA"/>
</dbReference>
<evidence type="ECO:0000256" key="3">
    <source>
        <dbReference type="SAM" id="Phobius"/>
    </source>
</evidence>
<dbReference type="InterPro" id="IPR002123">
    <property type="entry name" value="Plipid/glycerol_acylTrfase"/>
</dbReference>
<evidence type="ECO:0000313" key="5">
    <source>
        <dbReference type="EMBL" id="EXI88531.1"/>
    </source>
</evidence>
<proteinExistence type="inferred from homology"/>
<dbReference type="PROSITE" id="PS50075">
    <property type="entry name" value="CARRIER"/>
    <property type="match status" value="1"/>
</dbReference>
<dbReference type="PROSITE" id="PS00455">
    <property type="entry name" value="AMP_BINDING"/>
    <property type="match status" value="1"/>
</dbReference>
<dbReference type="GO" id="GO:0005886">
    <property type="term" value="C:plasma membrane"/>
    <property type="evidence" value="ECO:0007669"/>
    <property type="project" value="TreeGrafter"/>
</dbReference>
<gene>
    <name evidence="5" type="ORF">AW11_02151</name>
</gene>
<dbReference type="GO" id="GO:0016746">
    <property type="term" value="F:acyltransferase activity"/>
    <property type="evidence" value="ECO:0007669"/>
    <property type="project" value="InterPro"/>
</dbReference>
<dbReference type="InterPro" id="IPR040097">
    <property type="entry name" value="FAAL/FAAC"/>
</dbReference>
<dbReference type="GO" id="GO:0070566">
    <property type="term" value="F:adenylyltransferase activity"/>
    <property type="evidence" value="ECO:0007669"/>
    <property type="project" value="TreeGrafter"/>
</dbReference>
<dbReference type="FunFam" id="3.40.50.12780:FF:000013">
    <property type="entry name" value="Long-chain-fatty-acid--AMP ligase FadD32"/>
    <property type="match status" value="1"/>
</dbReference>
<keyword evidence="2 5" id="KW-0436">Ligase</keyword>
<dbReference type="GO" id="GO:0006633">
    <property type="term" value="P:fatty acid biosynthetic process"/>
    <property type="evidence" value="ECO:0007669"/>
    <property type="project" value="TreeGrafter"/>
</dbReference>
<protein>
    <submittedName>
        <fullName evidence="5">Fatty-acid--CoA ligase fadD21</fullName>
        <ecNumber evidence="5">6.2.1.-</ecNumber>
    </submittedName>
</protein>
<dbReference type="GO" id="GO:0016874">
    <property type="term" value="F:ligase activity"/>
    <property type="evidence" value="ECO:0007669"/>
    <property type="project" value="UniProtKB-KW"/>
</dbReference>
<dbReference type="Proteomes" id="UP000022141">
    <property type="component" value="Unassembled WGS sequence"/>
</dbReference>
<evidence type="ECO:0000256" key="1">
    <source>
        <dbReference type="ARBA" id="ARBA00006432"/>
    </source>
</evidence>
<feature type="domain" description="Carrier" evidence="4">
    <location>
        <begin position="17"/>
        <end position="95"/>
    </location>
</feature>
<keyword evidence="6" id="KW-1185">Reference proteome</keyword>
<sequence length="948" mass="101730">MVSAEPLPAPLLPPSPEVSERLLGVLTALVAETRPGRVARVSLGSHLERDLGLDSLARVELLLRVGSEFGRSLPEAALADAETAQDLLRFIVSAAAEDHSPTGVDLAKHGGGPIGVPTQAATLVDVFEWHVQRNPQRTHVLLYGTGGGHGEFLPEAISYADLFAQARRMATGLVTRGLLPRQTVALMLPTSRDYLSSFFGVLLAGGIPVPIYPPARLAQIDDHLRRHARILANAEAVFIVTVPQAKGVAALLRREVPSLNEVLTPAELDSEPIDLLYRAQADDIAFLQYTSGSTGDPKGVVLSHANLLANVRAMGEACAVTSDDVFVSWLPLYHDMGLIGAWFCPLYFGMPLVLMSPLAFLARPARWLRAISDHRGTISPAPNFAYELCARKLADGDVQGLDLSSWRLALNGAEPVSPATLQAFAERFAPYGLRGEAITPVYGLAECSVGLAFPTLQRGPLIDRIRREELVNEKSAVPATSDDDQAMLVPACGRVLPGHEIRIVDAEGCELPDRRVGRLQFRGPSATRGYYRNPAATQALFSDSWLDSGDFAYTVAGEIYLTGRVKDLIIRGGRNLYPYELEQAVGNIPGVRKGCVAVFASQDALNGSERLVVLAETREEDATVLDALRQKINAAAIDVIGMPADEIVLAPPNSVLKTSSGKIRRNASRDAYENGAIGAPAAPARQQMLRLGVASLRARLGEMARRLGRRLYGAWCWSVFLVLGVPTAAAVVVLGKLLHSPASGRRLVHRVARLVLVLAGIRLQIGAAAGLPKAPHLLLVNHCSYLDALALCAALPPSQAYCFVAKREFVEQPAVHAFLSALGTLFVERFAASRSAEDVDEIAAALRQGQNLVIFPEGTFSREAGLKPFRMGAFVAAARAGTPALVAGLCGTRAILRDQTWLPRRGRLALTFGPLLAPVGDDWAAAVALRDAARKAMLGLCEEHDLEH</sequence>
<dbReference type="eggNOG" id="COG0236">
    <property type="taxonomic scope" value="Bacteria"/>
</dbReference>
<dbReference type="EC" id="6.2.1.-" evidence="5"/>
<keyword evidence="3" id="KW-0472">Membrane</keyword>
<dbReference type="PANTHER" id="PTHR22754:SF32">
    <property type="entry name" value="DISCO-INTERACTING PROTEIN 2"/>
    <property type="match status" value="1"/>
</dbReference>
<dbReference type="SUPFAM" id="SSF69593">
    <property type="entry name" value="Glycerol-3-phosphate (1)-acyltransferase"/>
    <property type="match status" value="1"/>
</dbReference>
<evidence type="ECO:0000259" key="4">
    <source>
        <dbReference type="PROSITE" id="PS50075"/>
    </source>
</evidence>
<dbReference type="PATRIC" id="fig|1454004.3.peg.2229"/>
<dbReference type="CDD" id="cd05931">
    <property type="entry name" value="FAAL"/>
    <property type="match status" value="1"/>
</dbReference>
<dbReference type="eggNOG" id="COG0318">
    <property type="taxonomic scope" value="Bacteria"/>
</dbReference>
<keyword evidence="3" id="KW-1133">Transmembrane helix</keyword>
<evidence type="ECO:0000256" key="2">
    <source>
        <dbReference type="ARBA" id="ARBA00022598"/>
    </source>
</evidence>
<dbReference type="Gene3D" id="3.30.300.30">
    <property type="match status" value="1"/>
</dbReference>
<dbReference type="InterPro" id="IPR009081">
    <property type="entry name" value="PP-bd_ACP"/>
</dbReference>
<dbReference type="Pfam" id="PF01553">
    <property type="entry name" value="Acyltransferase"/>
    <property type="match status" value="1"/>
</dbReference>
<organism evidence="5 6">
    <name type="scientific">Accumulibacter regalis</name>
    <dbReference type="NCBI Taxonomy" id="522306"/>
    <lineage>
        <taxon>Bacteria</taxon>
        <taxon>Pseudomonadati</taxon>
        <taxon>Pseudomonadota</taxon>
        <taxon>Betaproteobacteria</taxon>
        <taxon>Candidatus Accumulibacter</taxon>
    </lineage>
</organism>
<dbReference type="STRING" id="1454004.AW11_02151"/>
<dbReference type="InterPro" id="IPR020845">
    <property type="entry name" value="AMP-binding_CS"/>
</dbReference>